<dbReference type="Pfam" id="PF00089">
    <property type="entry name" value="Trypsin"/>
    <property type="match status" value="1"/>
</dbReference>
<accession>A0A7R9GZK5</accession>
<dbReference type="InterPro" id="IPR009003">
    <property type="entry name" value="Peptidase_S1_PA"/>
</dbReference>
<dbReference type="PANTHER" id="PTHR24260">
    <property type="match status" value="1"/>
</dbReference>
<dbReference type="PANTHER" id="PTHR24260:SF143">
    <property type="entry name" value="SERINE PROTEASE GD-LIKE PROTEIN"/>
    <property type="match status" value="1"/>
</dbReference>
<dbReference type="EMBL" id="OD001956">
    <property type="protein sequence ID" value="CAD7403692.1"/>
    <property type="molecule type" value="Genomic_DNA"/>
</dbReference>
<name>A0A7R9GZK5_TIMPO</name>
<dbReference type="Gene3D" id="2.40.10.10">
    <property type="entry name" value="Trypsin-like serine proteases"/>
    <property type="match status" value="1"/>
</dbReference>
<feature type="chain" id="PRO_5030873529" description="Peptidase S1 domain-containing protein" evidence="1">
    <location>
        <begin position="19"/>
        <end position="537"/>
    </location>
</feature>
<protein>
    <recommendedName>
        <fullName evidence="2">Peptidase S1 domain-containing protein</fullName>
    </recommendedName>
</protein>
<dbReference type="InterPro" id="IPR031986">
    <property type="entry name" value="GD_N"/>
</dbReference>
<dbReference type="AlphaFoldDB" id="A0A7R9GZK5"/>
<dbReference type="SMART" id="SM00020">
    <property type="entry name" value="Tryp_SPc"/>
    <property type="match status" value="1"/>
</dbReference>
<dbReference type="Pfam" id="PF16030">
    <property type="entry name" value="GD_N"/>
    <property type="match status" value="1"/>
</dbReference>
<evidence type="ECO:0000313" key="3">
    <source>
        <dbReference type="EMBL" id="CAD7403692.1"/>
    </source>
</evidence>
<dbReference type="GO" id="GO:0004252">
    <property type="term" value="F:serine-type endopeptidase activity"/>
    <property type="evidence" value="ECO:0007669"/>
    <property type="project" value="InterPro"/>
</dbReference>
<evidence type="ECO:0000259" key="2">
    <source>
        <dbReference type="PROSITE" id="PS50240"/>
    </source>
</evidence>
<dbReference type="PROSITE" id="PS50240">
    <property type="entry name" value="TRYPSIN_DOM"/>
    <property type="match status" value="1"/>
</dbReference>
<dbReference type="GO" id="GO:0006508">
    <property type="term" value="P:proteolysis"/>
    <property type="evidence" value="ECO:0007669"/>
    <property type="project" value="InterPro"/>
</dbReference>
<keyword evidence="1" id="KW-0732">Signal</keyword>
<feature type="domain" description="Peptidase S1" evidence="2">
    <location>
        <begin position="284"/>
        <end position="537"/>
    </location>
</feature>
<dbReference type="CDD" id="cd00190">
    <property type="entry name" value="Tryp_SPc"/>
    <property type="match status" value="1"/>
</dbReference>
<dbReference type="SUPFAM" id="SSF50494">
    <property type="entry name" value="Trypsin-like serine proteases"/>
    <property type="match status" value="1"/>
</dbReference>
<organism evidence="3">
    <name type="scientific">Timema poppense</name>
    <name type="common">Walking stick</name>
    <dbReference type="NCBI Taxonomy" id="170557"/>
    <lineage>
        <taxon>Eukaryota</taxon>
        <taxon>Metazoa</taxon>
        <taxon>Ecdysozoa</taxon>
        <taxon>Arthropoda</taxon>
        <taxon>Hexapoda</taxon>
        <taxon>Insecta</taxon>
        <taxon>Pterygota</taxon>
        <taxon>Neoptera</taxon>
        <taxon>Polyneoptera</taxon>
        <taxon>Phasmatodea</taxon>
        <taxon>Timematodea</taxon>
        <taxon>Timematoidea</taxon>
        <taxon>Timematidae</taxon>
        <taxon>Timema</taxon>
    </lineage>
</organism>
<evidence type="ECO:0000256" key="1">
    <source>
        <dbReference type="SAM" id="SignalP"/>
    </source>
</evidence>
<gene>
    <name evidence="3" type="ORF">TPSB3V08_LOCUS4170</name>
</gene>
<dbReference type="InterPro" id="IPR043504">
    <property type="entry name" value="Peptidase_S1_PA_chymotrypsin"/>
</dbReference>
<dbReference type="InterPro" id="IPR051333">
    <property type="entry name" value="CLIP_Serine_Protease"/>
</dbReference>
<dbReference type="InterPro" id="IPR001254">
    <property type="entry name" value="Trypsin_dom"/>
</dbReference>
<sequence length="537" mass="60302">MLLTVMLFLESAIHLTTSQPASPCPSVFQYQLDEKGIWWGMVLVTPVPSNVLLKVSVEMFVHASLPSKYAGKLLLKDGKEKVAERIVRGDSQPIVYQILFPTQNPLPVINMITANEKRICIGSQATRSAMCGSITNGEGTDEMLLLGVNTHHQWRLVSGHKLVYERVMLPRWIQEVEWLKGGKSTGWGLESRLKEGGGCMGQNDKYRGISFEITCLSHEPLLTGFITMFVEQLVLSCQSLGFCPLQWELVYHMAQLVSITWSILFLRVYQPLALLSASLKPILWDGGREGERCGVASQPTKVSFRTNKNRWITETVDGASYQIAAHCLRYRERVELTIETLVVYLGRFNLKKFSEQDAQQVELEQLAIHPDYDSYKYDADLAVLVMKRSIVYNTFIQPICLWDRSPNLGPIVGKFGTVVGWGRDENGNKVTPKPRMAQIPIVTQEECLRSKNDFVFLTSNRTFCAGSRNGTGPCNGDSGSGFILPLPDGTGSGKRWYLRGVVSLSLLDSSTWSCDLNQFVVYTDVAKYATWIQQFRT</sequence>
<proteinExistence type="predicted"/>
<feature type="signal peptide" evidence="1">
    <location>
        <begin position="1"/>
        <end position="18"/>
    </location>
</feature>
<reference evidence="3" key="1">
    <citation type="submission" date="2020-11" db="EMBL/GenBank/DDBJ databases">
        <authorList>
            <person name="Tran Van P."/>
        </authorList>
    </citation>
    <scope>NUCLEOTIDE SEQUENCE</scope>
</reference>